<keyword evidence="1" id="KW-0472">Membrane</keyword>
<dbReference type="RefSeq" id="WP_261962594.1">
    <property type="nucleotide sequence ID" value="NZ_BAAAXA010000001.1"/>
</dbReference>
<accession>A0A9W6KJ30</accession>
<dbReference type="AlphaFoldDB" id="A0A9W6KJ30"/>
<reference evidence="2" key="2">
    <citation type="submission" date="2023-01" db="EMBL/GenBank/DDBJ databases">
        <authorList>
            <person name="Sun Q."/>
            <person name="Evtushenko L."/>
        </authorList>
    </citation>
    <scope>NUCLEOTIDE SEQUENCE</scope>
    <source>
        <strain evidence="2">VKM Ac-1321</strain>
    </source>
</reference>
<sequence length="117" mass="12697">MTLTPRLLTAGYLTLSVAALVLAYVLRHHPDLVTDAVWVRGSLVVASAVVANVLAWRGDVRRLRIVAIVMTVAIAVVVSIPGLFPVWLRVEQVLCGLLLLGVVLTLPRRQVTSRSHS</sequence>
<evidence type="ECO:0000256" key="1">
    <source>
        <dbReference type="SAM" id="Phobius"/>
    </source>
</evidence>
<reference evidence="2" key="1">
    <citation type="journal article" date="2014" name="Int. J. Syst. Evol. Microbiol.">
        <title>Complete genome sequence of Corynebacterium casei LMG S-19264T (=DSM 44701T), isolated from a smear-ripened cheese.</title>
        <authorList>
            <consortium name="US DOE Joint Genome Institute (JGI-PGF)"/>
            <person name="Walter F."/>
            <person name="Albersmeier A."/>
            <person name="Kalinowski J."/>
            <person name="Ruckert C."/>
        </authorList>
    </citation>
    <scope>NUCLEOTIDE SEQUENCE</scope>
    <source>
        <strain evidence="2">VKM Ac-1321</strain>
    </source>
</reference>
<gene>
    <name evidence="2" type="ORF">GCM10017581_021840</name>
</gene>
<protein>
    <submittedName>
        <fullName evidence="2">Uncharacterized protein</fullName>
    </submittedName>
</protein>
<keyword evidence="3" id="KW-1185">Reference proteome</keyword>
<name>A0A9W6KJ30_9ACTN</name>
<feature type="transmembrane region" description="Helical" evidence="1">
    <location>
        <begin position="63"/>
        <end position="84"/>
    </location>
</feature>
<proteinExistence type="predicted"/>
<comment type="caution">
    <text evidence="2">The sequence shown here is derived from an EMBL/GenBank/DDBJ whole genome shotgun (WGS) entry which is preliminary data.</text>
</comment>
<keyword evidence="1" id="KW-1133">Transmembrane helix</keyword>
<keyword evidence="1" id="KW-0812">Transmembrane</keyword>
<feature type="transmembrane region" description="Helical" evidence="1">
    <location>
        <begin position="7"/>
        <end position="26"/>
    </location>
</feature>
<organism evidence="2 3">
    <name type="scientific">Dactylosporangium matsuzakiense</name>
    <dbReference type="NCBI Taxonomy" id="53360"/>
    <lineage>
        <taxon>Bacteria</taxon>
        <taxon>Bacillati</taxon>
        <taxon>Actinomycetota</taxon>
        <taxon>Actinomycetes</taxon>
        <taxon>Micromonosporales</taxon>
        <taxon>Micromonosporaceae</taxon>
        <taxon>Dactylosporangium</taxon>
    </lineage>
</organism>
<evidence type="ECO:0000313" key="3">
    <source>
        <dbReference type="Proteomes" id="UP001143480"/>
    </source>
</evidence>
<feature type="transmembrane region" description="Helical" evidence="1">
    <location>
        <begin position="38"/>
        <end position="56"/>
    </location>
</feature>
<dbReference type="EMBL" id="BSFP01000008">
    <property type="protein sequence ID" value="GLL00444.1"/>
    <property type="molecule type" value="Genomic_DNA"/>
</dbReference>
<dbReference type="Proteomes" id="UP001143480">
    <property type="component" value="Unassembled WGS sequence"/>
</dbReference>
<evidence type="ECO:0000313" key="2">
    <source>
        <dbReference type="EMBL" id="GLL00444.1"/>
    </source>
</evidence>